<feature type="compositionally biased region" description="Pro residues" evidence="2">
    <location>
        <begin position="185"/>
        <end position="204"/>
    </location>
</feature>
<dbReference type="Proteomes" id="UP000317893">
    <property type="component" value="Unassembled WGS sequence"/>
</dbReference>
<evidence type="ECO:0000313" key="5">
    <source>
        <dbReference type="Proteomes" id="UP000317893"/>
    </source>
</evidence>
<dbReference type="Pfam" id="PF00498">
    <property type="entry name" value="FHA"/>
    <property type="match status" value="1"/>
</dbReference>
<comment type="caution">
    <text evidence="4">The sequence shown here is derived from an EMBL/GenBank/DDBJ whole genome shotgun (WGS) entry which is preliminary data.</text>
</comment>
<keyword evidence="5" id="KW-1185">Reference proteome</keyword>
<evidence type="ECO:0000256" key="2">
    <source>
        <dbReference type="SAM" id="MobiDB-lite"/>
    </source>
</evidence>
<dbReference type="PROSITE" id="PS50006">
    <property type="entry name" value="FHA_DOMAIN"/>
    <property type="match status" value="1"/>
</dbReference>
<feature type="region of interest" description="Disordered" evidence="2">
    <location>
        <begin position="305"/>
        <end position="478"/>
    </location>
</feature>
<feature type="compositionally biased region" description="Pro residues" evidence="2">
    <location>
        <begin position="395"/>
        <end position="427"/>
    </location>
</feature>
<name>A0A542DZ51_9MICO</name>
<feature type="compositionally biased region" description="Low complexity" evidence="2">
    <location>
        <begin position="384"/>
        <end position="394"/>
    </location>
</feature>
<feature type="compositionally biased region" description="Pro residues" evidence="2">
    <location>
        <begin position="221"/>
        <end position="235"/>
    </location>
</feature>
<organism evidence="4 5">
    <name type="scientific">Lapillicoccus jejuensis</name>
    <dbReference type="NCBI Taxonomy" id="402171"/>
    <lineage>
        <taxon>Bacteria</taxon>
        <taxon>Bacillati</taxon>
        <taxon>Actinomycetota</taxon>
        <taxon>Actinomycetes</taxon>
        <taxon>Micrococcales</taxon>
        <taxon>Intrasporangiaceae</taxon>
        <taxon>Lapillicoccus</taxon>
    </lineage>
</organism>
<feature type="region of interest" description="Disordered" evidence="2">
    <location>
        <begin position="160"/>
        <end position="293"/>
    </location>
</feature>
<dbReference type="Gene3D" id="2.60.200.20">
    <property type="match status" value="1"/>
</dbReference>
<feature type="compositionally biased region" description="Low complexity" evidence="2">
    <location>
        <begin position="254"/>
        <end position="263"/>
    </location>
</feature>
<dbReference type="CDD" id="cd00060">
    <property type="entry name" value="FHA"/>
    <property type="match status" value="1"/>
</dbReference>
<evidence type="ECO:0000313" key="4">
    <source>
        <dbReference type="EMBL" id="TQJ08372.1"/>
    </source>
</evidence>
<dbReference type="EMBL" id="VFMN01000001">
    <property type="protein sequence ID" value="TQJ08372.1"/>
    <property type="molecule type" value="Genomic_DNA"/>
</dbReference>
<protein>
    <submittedName>
        <fullName evidence="4">FHA domain-containing protein</fullName>
    </submittedName>
</protein>
<dbReference type="SUPFAM" id="SSF49879">
    <property type="entry name" value="SMAD/FHA domain"/>
    <property type="match status" value="1"/>
</dbReference>
<accession>A0A542DZ51</accession>
<dbReference type="InterPro" id="IPR008984">
    <property type="entry name" value="SMAD_FHA_dom_sf"/>
</dbReference>
<evidence type="ECO:0000259" key="3">
    <source>
        <dbReference type="PROSITE" id="PS50006"/>
    </source>
</evidence>
<proteinExistence type="predicted"/>
<keyword evidence="1" id="KW-0597">Phosphoprotein</keyword>
<gene>
    <name evidence="4" type="ORF">FB458_1460</name>
</gene>
<feature type="compositionally biased region" description="Basic and acidic residues" evidence="2">
    <location>
        <begin position="305"/>
        <end position="316"/>
    </location>
</feature>
<dbReference type="InterPro" id="IPR000253">
    <property type="entry name" value="FHA_dom"/>
</dbReference>
<feature type="compositionally biased region" description="Pro residues" evidence="2">
    <location>
        <begin position="264"/>
        <end position="273"/>
    </location>
</feature>
<reference evidence="4 5" key="1">
    <citation type="submission" date="2019-06" db="EMBL/GenBank/DDBJ databases">
        <title>Sequencing the genomes of 1000 actinobacteria strains.</title>
        <authorList>
            <person name="Klenk H.-P."/>
        </authorList>
    </citation>
    <scope>NUCLEOTIDE SEQUENCE [LARGE SCALE GENOMIC DNA]</scope>
    <source>
        <strain evidence="4 5">DSM 18607</strain>
    </source>
</reference>
<dbReference type="AlphaFoldDB" id="A0A542DZ51"/>
<feature type="compositionally biased region" description="Low complexity" evidence="2">
    <location>
        <begin position="450"/>
        <end position="466"/>
    </location>
</feature>
<sequence length="644" mass="65737">MVSTPARVDVPVILSGWTYIGGATLHLVVGLPDTDARLLRASDVADAEDDLGAVLASLDADPGQGAGPAYVGTAPTDRGPRVVARGPVWAQLDGDGDPRVLVPGGGALDEVVDEVGGAAVRTVRLRVGAPPAPGALAVPALAVPAPAPAVPVVPVETPAPAPAPAASGDGGAGPRGWLTEDDPDPVTPAPVTPPAVTPPPPAPASPFATLPRWGDRAPVLATPPTPEPTPEPTPDPLEHTLHDVAPVRPEPRVDPVSAVDPVPAVDPAPPAAPFPASTAPDDPPPDFGLDQLFWGTVQRSEYLRRLEHEEQTRAEEALAAEAEGPVEDPVESPEPVPAHAPDPVVEEPAPPPAVVDSPAVRPAPEPADGGLLISSTPWSRRDGAAPAPTAAPTAAPTPTPASTPTPVAPAPPPPPVVVSPAPSPAPAGPRFYSGSGPAVPDAPEPTRWGPTAPSAPTTPTAPTAPTGDVDDTDEVDDRTHARSDLLGVPVAGPTVLAVRCPQGHPNPPYAGSCRACGAPVPDQQPVRIARPPLGVLRLSSGDTVTLDRGVLLGRAPRTPDVPAGDRPHVVKVASPRKDVSRTHLEVTLDEWQVLVRDLQTTNGTTVALPGQAPVLLRSDEPRLIEPGTRISLADEVEVTFEVER</sequence>
<evidence type="ECO:0000256" key="1">
    <source>
        <dbReference type="ARBA" id="ARBA00022553"/>
    </source>
</evidence>
<feature type="domain" description="FHA" evidence="3">
    <location>
        <begin position="550"/>
        <end position="606"/>
    </location>
</feature>